<evidence type="ECO:0000313" key="6">
    <source>
        <dbReference type="Proteomes" id="UP000755667"/>
    </source>
</evidence>
<sequence length="172" mass="19016">MTVRRLTPKDLTAFRALWADGLMRVPTAFLFSAEEVRAFPNKDVERGLEVNLTLGVFNDAKRLVGFVSARRGGPKRMRHMADIGPLYVHPDAQGQGYGRALMEAVLQHLIDAGVQQAELVVDVENQGAQKLYQALGFHVFGRRPRSVLIDGAGRDDFLMIKALDGADLTRDA</sequence>
<keyword evidence="7" id="KW-1185">Reference proteome</keyword>
<dbReference type="Gene3D" id="3.40.630.30">
    <property type="match status" value="1"/>
</dbReference>
<evidence type="ECO:0000313" key="4">
    <source>
        <dbReference type="EMBL" id="MBM2412273.1"/>
    </source>
</evidence>
<reference evidence="4 7" key="1">
    <citation type="submission" date="2021-01" db="EMBL/GenBank/DDBJ databases">
        <title>Diatom-associated Roseobacters Show Island Model of Population Structure.</title>
        <authorList>
            <person name="Qu L."/>
            <person name="Feng X."/>
            <person name="Chen Y."/>
            <person name="Li L."/>
            <person name="Wang X."/>
            <person name="Hu Z."/>
            <person name="Wang H."/>
            <person name="Luo H."/>
        </authorList>
    </citation>
    <scope>NUCLEOTIDE SEQUENCE</scope>
    <source>
        <strain evidence="5 7">CC28-63</strain>
        <strain evidence="4">CC28-69</strain>
    </source>
</reference>
<evidence type="ECO:0000313" key="7">
    <source>
        <dbReference type="Proteomes" id="UP000809440"/>
    </source>
</evidence>
<dbReference type="EMBL" id="JAFBXE010000004">
    <property type="protein sequence ID" value="MBM2412273.1"/>
    <property type="molecule type" value="Genomic_DNA"/>
</dbReference>
<dbReference type="SUPFAM" id="SSF55729">
    <property type="entry name" value="Acyl-CoA N-acyltransferases (Nat)"/>
    <property type="match status" value="1"/>
</dbReference>
<evidence type="ECO:0000256" key="1">
    <source>
        <dbReference type="ARBA" id="ARBA00022679"/>
    </source>
</evidence>
<dbReference type="InterPro" id="IPR050832">
    <property type="entry name" value="Bact_Acetyltransf"/>
</dbReference>
<dbReference type="RefSeq" id="WP_085629088.1">
    <property type="nucleotide sequence ID" value="NZ_JAFBWU010000004.1"/>
</dbReference>
<protein>
    <submittedName>
        <fullName evidence="4">GNAT family N-acetyltransferase</fullName>
    </submittedName>
</protein>
<dbReference type="GO" id="GO:0016747">
    <property type="term" value="F:acyltransferase activity, transferring groups other than amino-acyl groups"/>
    <property type="evidence" value="ECO:0007669"/>
    <property type="project" value="InterPro"/>
</dbReference>
<evidence type="ECO:0000256" key="2">
    <source>
        <dbReference type="ARBA" id="ARBA00023315"/>
    </source>
</evidence>
<comment type="caution">
    <text evidence="4">The sequence shown here is derived from an EMBL/GenBank/DDBJ whole genome shotgun (WGS) entry which is preliminary data.</text>
</comment>
<organism evidence="4 6">
    <name type="scientific">Marivita cryptomonadis</name>
    <dbReference type="NCBI Taxonomy" id="505252"/>
    <lineage>
        <taxon>Bacteria</taxon>
        <taxon>Pseudomonadati</taxon>
        <taxon>Pseudomonadota</taxon>
        <taxon>Alphaproteobacteria</taxon>
        <taxon>Rhodobacterales</taxon>
        <taxon>Roseobacteraceae</taxon>
        <taxon>Marivita</taxon>
    </lineage>
</organism>
<dbReference type="PROSITE" id="PS51186">
    <property type="entry name" value="GNAT"/>
    <property type="match status" value="1"/>
</dbReference>
<dbReference type="Proteomes" id="UP000809440">
    <property type="component" value="Unassembled WGS sequence"/>
</dbReference>
<dbReference type="PANTHER" id="PTHR43877">
    <property type="entry name" value="AMINOALKYLPHOSPHONATE N-ACETYLTRANSFERASE-RELATED-RELATED"/>
    <property type="match status" value="1"/>
</dbReference>
<dbReference type="Pfam" id="PF00583">
    <property type="entry name" value="Acetyltransf_1"/>
    <property type="match status" value="1"/>
</dbReference>
<accession>A0A9Q2NWY9</accession>
<dbReference type="GeneID" id="62640827"/>
<dbReference type="OrthoDB" id="9788300at2"/>
<feature type="domain" description="N-acetyltransferase" evidence="3">
    <location>
        <begin position="1"/>
        <end position="164"/>
    </location>
</feature>
<keyword evidence="1" id="KW-0808">Transferase</keyword>
<dbReference type="InterPro" id="IPR000182">
    <property type="entry name" value="GNAT_dom"/>
</dbReference>
<dbReference type="Proteomes" id="UP000755667">
    <property type="component" value="Unassembled WGS sequence"/>
</dbReference>
<evidence type="ECO:0000313" key="5">
    <source>
        <dbReference type="EMBL" id="MBM2416941.1"/>
    </source>
</evidence>
<evidence type="ECO:0000259" key="3">
    <source>
        <dbReference type="PROSITE" id="PS51186"/>
    </source>
</evidence>
<name>A0A9Q2NWY9_9RHOB</name>
<keyword evidence="2" id="KW-0012">Acyltransferase</keyword>
<dbReference type="EMBL" id="JAFBXF010000004">
    <property type="protein sequence ID" value="MBM2416941.1"/>
    <property type="molecule type" value="Genomic_DNA"/>
</dbReference>
<dbReference type="AlphaFoldDB" id="A0A9Q2NWY9"/>
<gene>
    <name evidence="4" type="ORF">JQX41_08180</name>
    <name evidence="5" type="ORF">JQX48_08185</name>
</gene>
<proteinExistence type="predicted"/>
<dbReference type="InterPro" id="IPR016181">
    <property type="entry name" value="Acyl_CoA_acyltransferase"/>
</dbReference>
<dbReference type="CDD" id="cd04301">
    <property type="entry name" value="NAT_SF"/>
    <property type="match status" value="1"/>
</dbReference>